<protein>
    <submittedName>
        <fullName evidence="1">HAD family phosphatase</fullName>
    </submittedName>
</protein>
<dbReference type="Pfam" id="PF08282">
    <property type="entry name" value="Hydrolase_3"/>
    <property type="match status" value="1"/>
</dbReference>
<evidence type="ECO:0000313" key="1">
    <source>
        <dbReference type="EMBL" id="NMF00896.1"/>
    </source>
</evidence>
<dbReference type="InterPro" id="IPR023214">
    <property type="entry name" value="HAD_sf"/>
</dbReference>
<dbReference type="NCBIfam" id="TIGR00099">
    <property type="entry name" value="Cof-subfamily"/>
    <property type="match status" value="1"/>
</dbReference>
<reference evidence="1 2" key="1">
    <citation type="submission" date="2020-04" db="EMBL/GenBank/DDBJ databases">
        <authorList>
            <person name="Hitch T.C.A."/>
            <person name="Wylensek D."/>
            <person name="Clavel T."/>
        </authorList>
    </citation>
    <scope>NUCLEOTIDE SEQUENCE [LARGE SCALE GENOMIC DNA]</scope>
    <source>
        <strain evidence="1 2">WB01_D5_05</strain>
    </source>
</reference>
<dbReference type="PROSITE" id="PS01229">
    <property type="entry name" value="COF_2"/>
    <property type="match status" value="1"/>
</dbReference>
<dbReference type="PANTHER" id="PTHR10000">
    <property type="entry name" value="PHOSPHOSERINE PHOSPHATASE"/>
    <property type="match status" value="1"/>
</dbReference>
<accession>A0A848CZS4</accession>
<dbReference type="Gene3D" id="3.40.50.1000">
    <property type="entry name" value="HAD superfamily/HAD-like"/>
    <property type="match status" value="1"/>
</dbReference>
<dbReference type="InterPro" id="IPR000150">
    <property type="entry name" value="Cof"/>
</dbReference>
<dbReference type="SFLD" id="SFLDG01140">
    <property type="entry name" value="C2.B:_Phosphomannomutase_and_P"/>
    <property type="match status" value="1"/>
</dbReference>
<gene>
    <name evidence="1" type="ORF">HF838_21995</name>
</gene>
<dbReference type="SUPFAM" id="SSF56784">
    <property type="entry name" value="HAD-like"/>
    <property type="match status" value="1"/>
</dbReference>
<name>A0A848CZS4_ANEAE</name>
<dbReference type="GO" id="GO:0005829">
    <property type="term" value="C:cytosol"/>
    <property type="evidence" value="ECO:0007669"/>
    <property type="project" value="TreeGrafter"/>
</dbReference>
<dbReference type="RefSeq" id="WP_168976422.1">
    <property type="nucleotide sequence ID" value="NZ_CAMJCG010000030.1"/>
</dbReference>
<dbReference type="Proteomes" id="UP000561326">
    <property type="component" value="Unassembled WGS sequence"/>
</dbReference>
<dbReference type="SFLD" id="SFLDG01144">
    <property type="entry name" value="C2.B.4:_PGP_Like"/>
    <property type="match status" value="1"/>
</dbReference>
<sequence>MGLIAIDLDGTLLNDQNEISEENIKAIQYAQEQGFEVVISTGRAYFDVRRICEKAGLSTFVIGTNGATIHSKDEKRISATTIEKNHVLSILQWLNERNYYYEVFTDKAIYTIRKERENFYNEIQKIKNADVDADTRELVEIAERQLDQFGYIFVENYHDILQQEEDFYNILVCSLDKKKLEEGCTQFKKFSALTIVSSANHNIEITSKNASKGIALERLVSLTNRSLEQTIAIGDSNNDLSMFQKAKYSVAMGNAKDEIKDACTMTTLKNDENGVAHAIYQYLDKLVIQTQCN</sequence>
<dbReference type="NCBIfam" id="TIGR01484">
    <property type="entry name" value="HAD-SF-IIB"/>
    <property type="match status" value="1"/>
</dbReference>
<dbReference type="GO" id="GO:0016791">
    <property type="term" value="F:phosphatase activity"/>
    <property type="evidence" value="ECO:0007669"/>
    <property type="project" value="TreeGrafter"/>
</dbReference>
<dbReference type="Gene3D" id="3.30.1240.10">
    <property type="match status" value="1"/>
</dbReference>
<dbReference type="PANTHER" id="PTHR10000:SF55">
    <property type="entry name" value="5-AMINO-6-(5-PHOSPHO-D-RIBITYLAMINO)URACIL PHOSPHATASE YCSE"/>
    <property type="match status" value="1"/>
</dbReference>
<evidence type="ECO:0000313" key="2">
    <source>
        <dbReference type="Proteomes" id="UP000561326"/>
    </source>
</evidence>
<dbReference type="AlphaFoldDB" id="A0A848CZS4"/>
<proteinExistence type="predicted"/>
<dbReference type="SFLD" id="SFLDS00003">
    <property type="entry name" value="Haloacid_Dehalogenase"/>
    <property type="match status" value="1"/>
</dbReference>
<dbReference type="InterPro" id="IPR036412">
    <property type="entry name" value="HAD-like_sf"/>
</dbReference>
<comment type="caution">
    <text evidence="1">The sequence shown here is derived from an EMBL/GenBank/DDBJ whole genome shotgun (WGS) entry which is preliminary data.</text>
</comment>
<dbReference type="CDD" id="cd07516">
    <property type="entry name" value="HAD_Pase"/>
    <property type="match status" value="1"/>
</dbReference>
<dbReference type="PROSITE" id="PS01228">
    <property type="entry name" value="COF_1"/>
    <property type="match status" value="1"/>
</dbReference>
<organism evidence="1 2">
    <name type="scientific">Aneurinibacillus aneurinilyticus</name>
    <name type="common">Bacillus aneurinolyticus</name>
    <dbReference type="NCBI Taxonomy" id="1391"/>
    <lineage>
        <taxon>Bacteria</taxon>
        <taxon>Bacillati</taxon>
        <taxon>Bacillota</taxon>
        <taxon>Bacilli</taxon>
        <taxon>Bacillales</taxon>
        <taxon>Paenibacillaceae</taxon>
        <taxon>Aneurinibacillus group</taxon>
        <taxon>Aneurinibacillus</taxon>
    </lineage>
</organism>
<dbReference type="GO" id="GO:0000287">
    <property type="term" value="F:magnesium ion binding"/>
    <property type="evidence" value="ECO:0007669"/>
    <property type="project" value="TreeGrafter"/>
</dbReference>
<dbReference type="InterPro" id="IPR006379">
    <property type="entry name" value="HAD-SF_hydro_IIB"/>
</dbReference>
<dbReference type="EMBL" id="JABAGO010000057">
    <property type="protein sequence ID" value="NMF00896.1"/>
    <property type="molecule type" value="Genomic_DNA"/>
</dbReference>